<dbReference type="InterPro" id="IPR023299">
    <property type="entry name" value="ATPase_P-typ_cyto_dom_N"/>
</dbReference>
<organism evidence="14 15">
    <name type="scientific">Coemansia spiralis</name>
    <dbReference type="NCBI Taxonomy" id="417178"/>
    <lineage>
        <taxon>Eukaryota</taxon>
        <taxon>Fungi</taxon>
        <taxon>Fungi incertae sedis</taxon>
        <taxon>Zoopagomycota</taxon>
        <taxon>Kickxellomycotina</taxon>
        <taxon>Kickxellomycetes</taxon>
        <taxon>Kickxellales</taxon>
        <taxon>Kickxellaceae</taxon>
        <taxon>Coemansia</taxon>
    </lineage>
</organism>
<dbReference type="SUPFAM" id="SSF81653">
    <property type="entry name" value="Calcium ATPase, transduction domain A"/>
    <property type="match status" value="1"/>
</dbReference>
<sequence length="1447" mass="161068">MVHRLQALPVLLLWATAAALFGVRSVAANQLWHQVNRYDAHGNECRLREMKNVVCSQLCVTDISNCPASLQPSCPDGQSFCADGQCHDDCTAKIQAQNPCHCHRSGKKLPQEAVDLIPCMTIPNVTIQEFHPWNSKVDIRNSCGAEAGITDQSQTVGVWGSSWVDRDITAVWAECPPAPAPNYKYNESYWLATFAANGALAAMLALWSIYKAWVERRVHSASQSVSNANAKLAEKMDGSDTADNALKSTVAEALDSSIKEFNGEKDTAPPSTHGKSDSGDSLGRDISLCGYNNNIFGTVCVWSVGVVTVLWICYLGVWTADYYGSLPGWRHGVLYSLSFESSFLELASFLIVWAISFIILITLYILKPHLRNHFRIRTLPAKGQFVCVVRPVHEIKMLTEDATWLQHKINLITERLQLLLSRDREYTTCPVRNTSEGRIYFTYQCTRYVFDNNSQQYAPFEFDLGTINRVLVAQAGGLALIEATYRQELVGPNFIEVKVPGILMAFVREFVSFFYIYQFIFLWAFYFYAYYQVGIVDTGVIILSATIKVILRIQSERRLKRMAEQEEDVMALRDGQWSKISTKDLVPGDVIEVVSGSHVSCDCILLSGNAIMNESSLTGEPLPIRKFPVHIDDQHYDPIGSGKMATLFAGTIVSQVQPVIKSADSLESDRVLALVRHTGTMSEKGQLVRKILFPNPISFIFNEQMRIVIFILVLYSGFVMAMAAYLYKGNSTAIVFYGVFAIAQLLSPLLPAAMVIGQSVAAARLRKKQIFCVDPQRIMTAGKIQIFCFDKTGTLTKEGLEFFGGQCVDASSCEFKAFDKDLPSMDTLFQQAVSSCHAVTELNGQLIGNPVDVEQFRASNATMDSTPEYLDAVIPPKDSAFGKLHVVRRFEFVHARASMSVAVLDENTSKIHVFVKGSFERIKAISRSKSVPGDYDQMCAGLAREGCYVLAFAYKTLDVSDPAKVKDFSQDELEGGCDMLGLLVFKNMLKKDTTQAITDLKQGSTRTVMITGDTALTGIYIARQCNMVPKGNRVLLGESKSAMDDIQWVDVDTMESVDDISPYMKELGPDGFPRTELAVNGTAFERLCTTGEIDLLLFNIRVFARMKPMHKVECIEQHMKYGVTAMCGDGGNDCGALRAAHVGIALSDAEASIVSPFSSADRSVMSCVELLIQSRAGLATSFANFSALICYGQIMSGMVKMASFYFAISLTENLWMLIDGAIATGLMLTISMSGPAKRLASSRPTSRILGPQMLASVGGIVLINWVYGAMAYVWLFRQEWFRCNEHSSAEVDVSKWWLLGDNYEASILSFVSAFQFINNGFVVNYGYLFRARWYRNYALLVVWSFLMCLVSYMLLADPNRVGCAFRLNCGSADVLRDEFHTNVTWHIEPYNNPLGHNVIPKPSRYKLWGYCLGNILTSNVWQLFVINGPVRNLLRKKKPLRRLKIKL</sequence>
<dbReference type="SFLD" id="SFLDS00003">
    <property type="entry name" value="Haloacid_Dehalogenase"/>
    <property type="match status" value="1"/>
</dbReference>
<dbReference type="OrthoDB" id="48943at2759"/>
<keyword evidence="4" id="KW-0479">Metal-binding</keyword>
<dbReference type="GO" id="GO:0019829">
    <property type="term" value="F:ATPase-coupled monoatomic cation transmembrane transporter activity"/>
    <property type="evidence" value="ECO:0007669"/>
    <property type="project" value="TreeGrafter"/>
</dbReference>
<dbReference type="SUPFAM" id="SSF81660">
    <property type="entry name" value="Metal cation-transporting ATPase, ATP-binding domain N"/>
    <property type="match status" value="1"/>
</dbReference>
<dbReference type="PANTHER" id="PTHR45630">
    <property type="entry name" value="CATION-TRANSPORTING ATPASE-RELATED"/>
    <property type="match status" value="1"/>
</dbReference>
<feature type="transmembrane region" description="Helical" evidence="11">
    <location>
        <begin position="1337"/>
        <end position="1355"/>
    </location>
</feature>
<name>A0A9W8G8R0_9FUNG</name>
<evidence type="ECO:0000256" key="2">
    <source>
        <dbReference type="ARBA" id="ARBA00006000"/>
    </source>
</evidence>
<keyword evidence="3 11" id="KW-0812">Transmembrane</keyword>
<keyword evidence="9 11" id="KW-1133">Transmembrane helix</keyword>
<feature type="transmembrane region" description="Helical" evidence="11">
    <location>
        <begin position="1214"/>
        <end position="1232"/>
    </location>
</feature>
<feature type="transmembrane region" description="Helical" evidence="11">
    <location>
        <begin position="707"/>
        <end position="727"/>
    </location>
</feature>
<dbReference type="GO" id="GO:0016887">
    <property type="term" value="F:ATP hydrolysis activity"/>
    <property type="evidence" value="ECO:0007669"/>
    <property type="project" value="InterPro"/>
</dbReference>
<dbReference type="GO" id="GO:0046872">
    <property type="term" value="F:metal ion binding"/>
    <property type="evidence" value="ECO:0007669"/>
    <property type="project" value="UniProtKB-KW"/>
</dbReference>
<evidence type="ECO:0000313" key="15">
    <source>
        <dbReference type="Proteomes" id="UP001151518"/>
    </source>
</evidence>
<dbReference type="EMBL" id="JANBTW010000036">
    <property type="protein sequence ID" value="KAJ2676852.1"/>
    <property type="molecule type" value="Genomic_DNA"/>
</dbReference>
<dbReference type="Pfam" id="PF00122">
    <property type="entry name" value="E1-E2_ATPase"/>
    <property type="match status" value="1"/>
</dbReference>
<dbReference type="InterPro" id="IPR023214">
    <property type="entry name" value="HAD_sf"/>
</dbReference>
<evidence type="ECO:0000256" key="10">
    <source>
        <dbReference type="ARBA" id="ARBA00023136"/>
    </source>
</evidence>
<evidence type="ECO:0000256" key="11">
    <source>
        <dbReference type="SAM" id="Phobius"/>
    </source>
</evidence>
<feature type="transmembrane region" description="Helical" evidence="11">
    <location>
        <begin position="1253"/>
        <end position="1275"/>
    </location>
</feature>
<dbReference type="PROSITE" id="PS00154">
    <property type="entry name" value="ATPASE_E1_E2"/>
    <property type="match status" value="1"/>
</dbReference>
<dbReference type="PROSITE" id="PS01229">
    <property type="entry name" value="COF_2"/>
    <property type="match status" value="1"/>
</dbReference>
<evidence type="ECO:0000256" key="8">
    <source>
        <dbReference type="ARBA" id="ARBA00022967"/>
    </source>
</evidence>
<dbReference type="SUPFAM" id="SSF81665">
    <property type="entry name" value="Calcium ATPase, transmembrane domain M"/>
    <property type="match status" value="1"/>
</dbReference>
<evidence type="ECO:0000256" key="6">
    <source>
        <dbReference type="ARBA" id="ARBA00022840"/>
    </source>
</evidence>
<dbReference type="Gene3D" id="2.70.150.10">
    <property type="entry name" value="Calcium-transporting ATPase, cytoplasmic transduction domain A"/>
    <property type="match status" value="1"/>
</dbReference>
<gene>
    <name evidence="14" type="ORF">GGI25_003387</name>
</gene>
<keyword evidence="6" id="KW-0067">ATP-binding</keyword>
<dbReference type="Gene3D" id="3.40.50.1000">
    <property type="entry name" value="HAD superfamily/HAD-like"/>
    <property type="match status" value="1"/>
</dbReference>
<evidence type="ECO:0000256" key="4">
    <source>
        <dbReference type="ARBA" id="ARBA00022723"/>
    </source>
</evidence>
<feature type="transmembrane region" description="Helical" evidence="11">
    <location>
        <begin position="534"/>
        <end position="551"/>
    </location>
</feature>
<feature type="transmembrane region" description="Helical" evidence="11">
    <location>
        <begin position="1182"/>
        <end position="1208"/>
    </location>
</feature>
<evidence type="ECO:0000256" key="3">
    <source>
        <dbReference type="ARBA" id="ARBA00022692"/>
    </source>
</evidence>
<accession>A0A9W8G8R0</accession>
<comment type="caution">
    <text evidence="14">The sequence shown here is derived from an EMBL/GenBank/DDBJ whole genome shotgun (WGS) entry which is preliminary data.</text>
</comment>
<feature type="transmembrane region" description="Helical" evidence="11">
    <location>
        <begin position="510"/>
        <end position="528"/>
    </location>
</feature>
<dbReference type="GO" id="GO:0016020">
    <property type="term" value="C:membrane"/>
    <property type="evidence" value="ECO:0007669"/>
    <property type="project" value="UniProtKB-SubCell"/>
</dbReference>
<keyword evidence="5" id="KW-0547">Nucleotide-binding</keyword>
<dbReference type="InterPro" id="IPR036412">
    <property type="entry name" value="HAD-like_sf"/>
</dbReference>
<dbReference type="InterPro" id="IPR044492">
    <property type="entry name" value="P_typ_ATPase_HD_dom"/>
</dbReference>
<feature type="transmembrane region" description="Helical" evidence="11">
    <location>
        <begin position="294"/>
        <end position="317"/>
    </location>
</feature>
<feature type="transmembrane region" description="Helical" evidence="11">
    <location>
        <begin position="189"/>
        <end position="210"/>
    </location>
</feature>
<dbReference type="InterPro" id="IPR023298">
    <property type="entry name" value="ATPase_P-typ_TM_dom_sf"/>
</dbReference>
<keyword evidence="8" id="KW-1278">Translocase</keyword>
<dbReference type="InterPro" id="IPR018303">
    <property type="entry name" value="ATPase_P-typ_P_site"/>
</dbReference>
<feature type="transmembrane region" description="Helical" evidence="11">
    <location>
        <begin position="1305"/>
        <end position="1325"/>
    </location>
</feature>
<evidence type="ECO:0000256" key="1">
    <source>
        <dbReference type="ARBA" id="ARBA00004141"/>
    </source>
</evidence>
<dbReference type="PANTHER" id="PTHR45630:SF11">
    <property type="entry name" value="CATION-TRANSPORTING P-TYPE ATPASE N-TERMINAL DOMAIN-CONTAINING PROTEIN"/>
    <property type="match status" value="1"/>
</dbReference>
<feature type="transmembrane region" description="Helical" evidence="11">
    <location>
        <begin position="1407"/>
        <end position="1434"/>
    </location>
</feature>
<dbReference type="SFLD" id="SFLDG00002">
    <property type="entry name" value="C1.7:_P-type_atpase_like"/>
    <property type="match status" value="1"/>
</dbReference>
<dbReference type="InterPro" id="IPR008250">
    <property type="entry name" value="ATPase_P-typ_transduc_dom_A_sf"/>
</dbReference>
<dbReference type="GO" id="GO:0140358">
    <property type="term" value="F:P-type transmembrane transporter activity"/>
    <property type="evidence" value="ECO:0007669"/>
    <property type="project" value="InterPro"/>
</dbReference>
<keyword evidence="7" id="KW-0460">Magnesium</keyword>
<comment type="similarity">
    <text evidence="2">Belongs to the cation transport ATPase (P-type) (TC 3.A.3) family. Type V subfamily.</text>
</comment>
<evidence type="ECO:0000259" key="13">
    <source>
        <dbReference type="Pfam" id="PF00122"/>
    </source>
</evidence>
<evidence type="ECO:0000256" key="9">
    <source>
        <dbReference type="ARBA" id="ARBA00022989"/>
    </source>
</evidence>
<dbReference type="GO" id="GO:0005524">
    <property type="term" value="F:ATP binding"/>
    <property type="evidence" value="ECO:0007669"/>
    <property type="project" value="UniProtKB-KW"/>
</dbReference>
<dbReference type="InterPro" id="IPR059000">
    <property type="entry name" value="ATPase_P-type_domA"/>
</dbReference>
<evidence type="ECO:0000256" key="7">
    <source>
        <dbReference type="ARBA" id="ARBA00022842"/>
    </source>
</evidence>
<keyword evidence="12" id="KW-0732">Signal</keyword>
<feature type="transmembrane region" description="Helical" evidence="11">
    <location>
        <begin position="733"/>
        <end position="757"/>
    </location>
</feature>
<dbReference type="SFLD" id="SFLDF00027">
    <property type="entry name" value="p-type_atpase"/>
    <property type="match status" value="1"/>
</dbReference>
<dbReference type="Proteomes" id="UP001151518">
    <property type="component" value="Unassembled WGS sequence"/>
</dbReference>
<dbReference type="NCBIfam" id="TIGR01494">
    <property type="entry name" value="ATPase_P-type"/>
    <property type="match status" value="1"/>
</dbReference>
<dbReference type="Gene3D" id="3.40.1110.10">
    <property type="entry name" value="Calcium-transporting ATPase, cytoplasmic domain N"/>
    <property type="match status" value="1"/>
</dbReference>
<dbReference type="InterPro" id="IPR001757">
    <property type="entry name" value="P_typ_ATPase"/>
</dbReference>
<comment type="subcellular location">
    <subcellularLocation>
        <location evidence="1">Membrane</location>
        <topology evidence="1">Multi-pass membrane protein</topology>
    </subcellularLocation>
</comment>
<reference evidence="14" key="1">
    <citation type="submission" date="2022-07" db="EMBL/GenBank/DDBJ databases">
        <title>Phylogenomic reconstructions and comparative analyses of Kickxellomycotina fungi.</title>
        <authorList>
            <person name="Reynolds N.K."/>
            <person name="Stajich J.E."/>
            <person name="Barry K."/>
            <person name="Grigoriev I.V."/>
            <person name="Crous P."/>
            <person name="Smith M.E."/>
        </authorList>
    </citation>
    <scope>NUCLEOTIDE SEQUENCE</scope>
    <source>
        <strain evidence="14">NRRL 3115</strain>
    </source>
</reference>
<protein>
    <recommendedName>
        <fullName evidence="13">P-type ATPase A domain-containing protein</fullName>
    </recommendedName>
</protein>
<proteinExistence type="inferred from homology"/>
<dbReference type="NCBIfam" id="TIGR01657">
    <property type="entry name" value="P-ATPase-V"/>
    <property type="match status" value="1"/>
</dbReference>
<dbReference type="PRINTS" id="PR00119">
    <property type="entry name" value="CATATPASE"/>
</dbReference>
<feature type="domain" description="P-type ATPase A" evidence="13">
    <location>
        <begin position="566"/>
        <end position="690"/>
    </location>
</feature>
<feature type="chain" id="PRO_5040861936" description="P-type ATPase A domain-containing protein" evidence="12">
    <location>
        <begin position="29"/>
        <end position="1447"/>
    </location>
</feature>
<dbReference type="SUPFAM" id="SSF56784">
    <property type="entry name" value="HAD-like"/>
    <property type="match status" value="1"/>
</dbReference>
<evidence type="ECO:0000256" key="12">
    <source>
        <dbReference type="SAM" id="SignalP"/>
    </source>
</evidence>
<feature type="transmembrane region" description="Helical" evidence="11">
    <location>
        <begin position="346"/>
        <end position="366"/>
    </location>
</feature>
<dbReference type="InterPro" id="IPR006544">
    <property type="entry name" value="P-type_TPase_V"/>
</dbReference>
<evidence type="ECO:0000256" key="5">
    <source>
        <dbReference type="ARBA" id="ARBA00022741"/>
    </source>
</evidence>
<feature type="signal peptide" evidence="12">
    <location>
        <begin position="1"/>
        <end position="28"/>
    </location>
</feature>
<keyword evidence="10 11" id="KW-0472">Membrane</keyword>
<evidence type="ECO:0000313" key="14">
    <source>
        <dbReference type="EMBL" id="KAJ2676852.1"/>
    </source>
</evidence>